<dbReference type="InterPro" id="IPR029063">
    <property type="entry name" value="SAM-dependent_MTases_sf"/>
</dbReference>
<dbReference type="SUPFAM" id="SSF53335">
    <property type="entry name" value="S-adenosyl-L-methionine-dependent methyltransferases"/>
    <property type="match status" value="1"/>
</dbReference>
<dbReference type="GO" id="GO:0032259">
    <property type="term" value="P:methylation"/>
    <property type="evidence" value="ECO:0007669"/>
    <property type="project" value="UniProtKB-KW"/>
</dbReference>
<name>A0ABW5GHW7_9PSEU</name>
<evidence type="ECO:0000313" key="2">
    <source>
        <dbReference type="Proteomes" id="UP001597419"/>
    </source>
</evidence>
<comment type="caution">
    <text evidence="1">The sequence shown here is derived from an EMBL/GenBank/DDBJ whole genome shotgun (WGS) entry which is preliminary data.</text>
</comment>
<evidence type="ECO:0000313" key="1">
    <source>
        <dbReference type="EMBL" id="MFD2460440.1"/>
    </source>
</evidence>
<protein>
    <submittedName>
        <fullName evidence="1">Class I SAM-dependent methyltransferase</fullName>
    </submittedName>
</protein>
<dbReference type="GO" id="GO:0008168">
    <property type="term" value="F:methyltransferase activity"/>
    <property type="evidence" value="ECO:0007669"/>
    <property type="project" value="UniProtKB-KW"/>
</dbReference>
<dbReference type="Proteomes" id="UP001597419">
    <property type="component" value="Unassembled WGS sequence"/>
</dbReference>
<sequence length="282" mass="30641">MLTSNTAFNAAKADFNDVYDQPDPREYFAAMKRVGYRLPENVMPSFLRVIEAVRRVRGGASLTILDVGCSYGINGALLNYELTLDDLYGCAEQREGDPGREPAEIDRKFFATRKTPFGHRVHGVDRAAFAIGYATSAGLIDQGAALDLEAAESPELPAGLADVDLIISTGCVGYVTVKTFARLLDANTGRLPWIATSALRTLDYSSFERFFGERGYVTSSSVRPVKQRAITSETERAQTLSNLAALGKDPAGFESEGDLYADCYVSMPAEEAGSVTREELFG</sequence>
<accession>A0ABW5GHW7</accession>
<gene>
    <name evidence="1" type="ORF">ACFSYJ_17665</name>
</gene>
<proteinExistence type="predicted"/>
<keyword evidence="1" id="KW-0808">Transferase</keyword>
<keyword evidence="1" id="KW-0489">Methyltransferase</keyword>
<organism evidence="1 2">
    <name type="scientific">Amycolatopsis samaneae</name>
    <dbReference type="NCBI Taxonomy" id="664691"/>
    <lineage>
        <taxon>Bacteria</taxon>
        <taxon>Bacillati</taxon>
        <taxon>Actinomycetota</taxon>
        <taxon>Actinomycetes</taxon>
        <taxon>Pseudonocardiales</taxon>
        <taxon>Pseudonocardiaceae</taxon>
        <taxon>Amycolatopsis</taxon>
    </lineage>
</organism>
<keyword evidence="2" id="KW-1185">Reference proteome</keyword>
<dbReference type="RefSeq" id="WP_345397629.1">
    <property type="nucleotide sequence ID" value="NZ_BAABHG010000009.1"/>
</dbReference>
<dbReference type="EMBL" id="JBHUKU010000008">
    <property type="protein sequence ID" value="MFD2460440.1"/>
    <property type="molecule type" value="Genomic_DNA"/>
</dbReference>
<reference evidence="2" key="1">
    <citation type="journal article" date="2019" name="Int. J. Syst. Evol. Microbiol.">
        <title>The Global Catalogue of Microorganisms (GCM) 10K type strain sequencing project: providing services to taxonomists for standard genome sequencing and annotation.</title>
        <authorList>
            <consortium name="The Broad Institute Genomics Platform"/>
            <consortium name="The Broad Institute Genome Sequencing Center for Infectious Disease"/>
            <person name="Wu L."/>
            <person name="Ma J."/>
        </authorList>
    </citation>
    <scope>NUCLEOTIDE SEQUENCE [LARGE SCALE GENOMIC DNA]</scope>
    <source>
        <strain evidence="2">CGMCC 4.7643</strain>
    </source>
</reference>